<comment type="cofactor">
    <cofactor evidence="1">
        <name>Fe(2+)</name>
        <dbReference type="ChEBI" id="CHEBI:29033"/>
    </cofactor>
</comment>
<dbReference type="InterPro" id="IPR004294">
    <property type="entry name" value="Carotenoid_Oase"/>
</dbReference>
<organism evidence="6">
    <name type="scientific">freshwater metagenome</name>
    <dbReference type="NCBI Taxonomy" id="449393"/>
    <lineage>
        <taxon>unclassified sequences</taxon>
        <taxon>metagenomes</taxon>
        <taxon>ecological metagenomes</taxon>
    </lineage>
</organism>
<dbReference type="Pfam" id="PF03055">
    <property type="entry name" value="RPE65"/>
    <property type="match status" value="1"/>
</dbReference>
<dbReference type="GO" id="GO:0046872">
    <property type="term" value="F:metal ion binding"/>
    <property type="evidence" value="ECO:0007669"/>
    <property type="project" value="UniProtKB-KW"/>
</dbReference>
<evidence type="ECO:0000313" key="6">
    <source>
        <dbReference type="EMBL" id="CAB4827759.1"/>
    </source>
</evidence>
<dbReference type="GO" id="GO:0016121">
    <property type="term" value="P:carotene catabolic process"/>
    <property type="evidence" value="ECO:0007669"/>
    <property type="project" value="TreeGrafter"/>
</dbReference>
<dbReference type="PANTHER" id="PTHR10543">
    <property type="entry name" value="BETA-CAROTENE DIOXYGENASE"/>
    <property type="match status" value="1"/>
</dbReference>
<keyword evidence="4" id="KW-0560">Oxidoreductase</keyword>
<keyword evidence="5" id="KW-0408">Iron</keyword>
<gene>
    <name evidence="6" type="ORF">UFOPK3046_02141</name>
</gene>
<evidence type="ECO:0000256" key="2">
    <source>
        <dbReference type="ARBA" id="ARBA00006787"/>
    </source>
</evidence>
<sequence length="114" mass="11895">MPDVIGHFDTVVSYDDLTGECATWFAGNGMVVGEAVFVADPSGVAENDGWLLAMVTPRSAAADSSTSVAAATDLVVIDARDVAAGPIARMHLPDRLPFGFHGNYFAQAGEKPRA</sequence>
<name>A0A6J7A5S6_9ZZZZ</name>
<reference evidence="6" key="1">
    <citation type="submission" date="2020-05" db="EMBL/GenBank/DDBJ databases">
        <authorList>
            <person name="Chiriac C."/>
            <person name="Salcher M."/>
            <person name="Ghai R."/>
            <person name="Kavagutti S V."/>
        </authorList>
    </citation>
    <scope>NUCLEOTIDE SEQUENCE</scope>
</reference>
<evidence type="ECO:0000256" key="4">
    <source>
        <dbReference type="ARBA" id="ARBA00023002"/>
    </source>
</evidence>
<dbReference type="AlphaFoldDB" id="A0A6J7A5S6"/>
<keyword evidence="3" id="KW-0479">Metal-binding</keyword>
<evidence type="ECO:0000256" key="1">
    <source>
        <dbReference type="ARBA" id="ARBA00001954"/>
    </source>
</evidence>
<dbReference type="GO" id="GO:0010436">
    <property type="term" value="F:carotenoid dioxygenase activity"/>
    <property type="evidence" value="ECO:0007669"/>
    <property type="project" value="TreeGrafter"/>
</dbReference>
<dbReference type="PANTHER" id="PTHR10543:SF89">
    <property type="entry name" value="CAROTENOID 9,10(9',10')-CLEAVAGE DIOXYGENASE 1"/>
    <property type="match status" value="1"/>
</dbReference>
<comment type="similarity">
    <text evidence="2">Belongs to the carotenoid oxygenase family.</text>
</comment>
<accession>A0A6J7A5S6</accession>
<dbReference type="EMBL" id="CAFAAQ010000307">
    <property type="protein sequence ID" value="CAB4827759.1"/>
    <property type="molecule type" value="Genomic_DNA"/>
</dbReference>
<proteinExistence type="inferred from homology"/>
<evidence type="ECO:0000256" key="3">
    <source>
        <dbReference type="ARBA" id="ARBA00022723"/>
    </source>
</evidence>
<evidence type="ECO:0000256" key="5">
    <source>
        <dbReference type="ARBA" id="ARBA00023004"/>
    </source>
</evidence>
<protein>
    <submittedName>
        <fullName evidence="6">Unannotated protein</fullName>
    </submittedName>
</protein>